<evidence type="ECO:0000313" key="5">
    <source>
        <dbReference type="EMBL" id="CAG5018527.1"/>
    </source>
</evidence>
<sequence length="1417" mass="158454">MGRRRWRIVTIAAFLLFIIKDAQCQDENDFYYTPIERSFAQVQPSLFPNTRSGSFFGNGDSYRVTSNTQQPLYNNGQVRFPSPNYNQNPSPFQLPTGRSQSGTQYYVNQPEFSSSQRQRFRPSMPYNYEIVHPASTKRPDVSQIHSVAYQNDPTKQETFLGQITINNPDIDYLQNNRFKNLPFDGNSLKSNGQSGHITHDEDIENDNLDLFDQHRVTTYNPNRLVSKQKQNLKASGSRYSHFNSPSTASKSSPISSVNDKYVLRNHSNALKNLDLYSGSSTEYKSLLDIEPLLEDDIRDISSFKELMKKTYNSLDVKVIKANNNTELNLPNDNKADASFVNPDNIDKDILKLPLPVEVANKPYVPTTTNRVATTEDFNNDESDEEDNEEEYVEYYDEPDNTEEKPNTKEPDSATEQVTDIYDEYDATEESENDNDDVTTSTTKTFDVLVMKPGNTMVKDDNFKEFVDTTVIDQLDHELNNSTAPNVKVYSNEDVSSIETPSILRQEVVSVVTTKSVVNGTISVPDVTYPPSSPRPSEKTSPVHLINDQNNDELPPVTTENWVVVASVQTSRSVSGARFLPFPTVEQEEKKQVLIDDKEDEETVTNSYTEEQSSSLMNSSSSTENINDKLDSIQSELSSSVLSGNLNSDNKNIELIMEPTTEQTNTTTNNVVISTTPPSFNVFTLKSTQISSIAEKSSPNPLPVLIKKFTPRISSSTTVKPRKKPSMVTIMDDLSGLLPPGFKPKLSFKDKRTSTTTTTSTPSITTTITTTASPLSSKETPIINSTQGRSSGINSKNKVIILDDKSLLPKEYRPKENKSQDDLVRKIENDDLSKFLPPGYKPPVSEQPQPKEINILEKVPKIDITAFLPKDFNLNETSTIKSDADTSKSKTQLPLKAIPLNISALLPPDYQLNTSEKDNGENLLNKFKIADISNLLPPGFNPNISDESTQVSISTSTSTIKPGGIKLVFPSRPGGKTARKTTPKSDIDMGPNPVTPKIQKGWPTRASTEFTGWPSPSTTPFSIEKLLEAQRNATATTPFTILSTESTTRRIKTTTTTTMAPPPPTTPGVCRHECDIAATIKIVAGVKWVPELLDHHTEEWQTLAKEVKDELNSVYTKSDLLKKWYKGIRIDGFTQGSVLVDYIIELNDVHEKVDTLQLKRLFHKSLHDAKAGSVTEEQLINEEFDPDVMLGDQPDEDKMKKSNEKMTKTIDKSAGKLEMGKFVMDPAYTEFIVLPKREEPTIKEPDEEAFLPQWGIAVIVIAMASLLFVVIFGVTVLVNRQKSAKAKQPIPLSEDMLRELDKSHMGGFEDTHQTKERDLPYLPSGKRMSTAFIEQLAYPNPGDSWRSEWTPQLHKYMQHYTPDSGRGSQTYGAAGNGYGYGGSQLYGQTGGGSQVYGYTGEYPRSHHSRRRSDYDSNF</sequence>
<reference evidence="5" key="1">
    <citation type="submission" date="2021-04" db="EMBL/GenBank/DDBJ databases">
        <authorList>
            <person name="Tunstrom K."/>
        </authorList>
    </citation>
    <scope>NUCLEOTIDE SEQUENCE</scope>
</reference>
<gene>
    <name evidence="5" type="ORF">PAPOLLO_LOCUS16892</name>
</gene>
<feature type="chain" id="PRO_5035830122" evidence="3">
    <location>
        <begin position="25"/>
        <end position="1417"/>
    </location>
</feature>
<evidence type="ECO:0000256" key="2">
    <source>
        <dbReference type="SAM" id="Phobius"/>
    </source>
</evidence>
<evidence type="ECO:0000256" key="1">
    <source>
        <dbReference type="SAM" id="MobiDB-lite"/>
    </source>
</evidence>
<feature type="region of interest" description="Disordered" evidence="1">
    <location>
        <begin position="967"/>
        <end position="1000"/>
    </location>
</feature>
<name>A0A8S3XJG8_PARAO</name>
<evidence type="ECO:0000259" key="4">
    <source>
        <dbReference type="PROSITE" id="PS50024"/>
    </source>
</evidence>
<feature type="region of interest" description="Disordered" evidence="1">
    <location>
        <begin position="225"/>
        <end position="254"/>
    </location>
</feature>
<keyword evidence="2" id="KW-0472">Membrane</keyword>
<dbReference type="Proteomes" id="UP000691718">
    <property type="component" value="Unassembled WGS sequence"/>
</dbReference>
<feature type="transmembrane region" description="Helical" evidence="2">
    <location>
        <begin position="1253"/>
        <end position="1277"/>
    </location>
</feature>
<feature type="region of interest" description="Disordered" evidence="1">
    <location>
        <begin position="367"/>
        <end position="416"/>
    </location>
</feature>
<keyword evidence="2" id="KW-1133">Transmembrane helix</keyword>
<dbReference type="PROSITE" id="PS50024">
    <property type="entry name" value="SEA"/>
    <property type="match status" value="1"/>
</dbReference>
<accession>A0A8S3XJG8</accession>
<keyword evidence="6" id="KW-1185">Reference proteome</keyword>
<feature type="signal peptide" evidence="3">
    <location>
        <begin position="1"/>
        <end position="24"/>
    </location>
</feature>
<evidence type="ECO:0000256" key="3">
    <source>
        <dbReference type="SAM" id="SignalP"/>
    </source>
</evidence>
<feature type="region of interest" description="Disordered" evidence="1">
    <location>
        <begin position="587"/>
        <end position="624"/>
    </location>
</feature>
<feature type="compositionally biased region" description="Polar residues" evidence="1">
    <location>
        <begin position="777"/>
        <end position="790"/>
    </location>
</feature>
<dbReference type="EMBL" id="CAJQZP010001125">
    <property type="protein sequence ID" value="CAG5018527.1"/>
    <property type="molecule type" value="Genomic_DNA"/>
</dbReference>
<feature type="region of interest" description="Disordered" evidence="1">
    <location>
        <begin position="744"/>
        <end position="790"/>
    </location>
</feature>
<feature type="compositionally biased region" description="Low complexity" evidence="1">
    <location>
        <begin position="244"/>
        <end position="254"/>
    </location>
</feature>
<feature type="region of interest" description="Disordered" evidence="1">
    <location>
        <begin position="1396"/>
        <end position="1417"/>
    </location>
</feature>
<dbReference type="Pfam" id="PF01390">
    <property type="entry name" value="SEA"/>
    <property type="match status" value="1"/>
</dbReference>
<feature type="compositionally biased region" description="Basic and acidic residues" evidence="1">
    <location>
        <begin position="401"/>
        <end position="411"/>
    </location>
</feature>
<feature type="domain" description="SEA" evidence="4">
    <location>
        <begin position="1071"/>
        <end position="1185"/>
    </location>
</feature>
<protein>
    <submittedName>
        <fullName evidence="5">(apollo) hypothetical protein</fullName>
    </submittedName>
</protein>
<feature type="compositionally biased region" description="Low complexity" evidence="1">
    <location>
        <begin position="612"/>
        <end position="621"/>
    </location>
</feature>
<feature type="compositionally biased region" description="Polar residues" evidence="1">
    <location>
        <begin position="225"/>
        <end position="243"/>
    </location>
</feature>
<organism evidence="5 6">
    <name type="scientific">Parnassius apollo</name>
    <name type="common">Apollo butterfly</name>
    <name type="synonym">Papilio apollo</name>
    <dbReference type="NCBI Taxonomy" id="110799"/>
    <lineage>
        <taxon>Eukaryota</taxon>
        <taxon>Metazoa</taxon>
        <taxon>Ecdysozoa</taxon>
        <taxon>Arthropoda</taxon>
        <taxon>Hexapoda</taxon>
        <taxon>Insecta</taxon>
        <taxon>Pterygota</taxon>
        <taxon>Neoptera</taxon>
        <taxon>Endopterygota</taxon>
        <taxon>Lepidoptera</taxon>
        <taxon>Glossata</taxon>
        <taxon>Ditrysia</taxon>
        <taxon>Papilionoidea</taxon>
        <taxon>Papilionidae</taxon>
        <taxon>Parnassiinae</taxon>
        <taxon>Parnassini</taxon>
        <taxon>Parnassius</taxon>
        <taxon>Parnassius</taxon>
    </lineage>
</organism>
<dbReference type="InterPro" id="IPR000082">
    <property type="entry name" value="SEA_dom"/>
</dbReference>
<proteinExistence type="predicted"/>
<keyword evidence="2" id="KW-0812">Transmembrane</keyword>
<feature type="compositionally biased region" description="Low complexity" evidence="1">
    <location>
        <begin position="753"/>
        <end position="776"/>
    </location>
</feature>
<keyword evidence="3" id="KW-0732">Signal</keyword>
<feature type="compositionally biased region" description="Acidic residues" evidence="1">
    <location>
        <begin position="377"/>
        <end position="400"/>
    </location>
</feature>
<dbReference type="OrthoDB" id="6162910at2759"/>
<comment type="caution">
    <text evidence="5">The sequence shown here is derived from an EMBL/GenBank/DDBJ whole genome shotgun (WGS) entry which is preliminary data.</text>
</comment>
<evidence type="ECO:0000313" key="6">
    <source>
        <dbReference type="Proteomes" id="UP000691718"/>
    </source>
</evidence>